<keyword evidence="4" id="KW-1185">Reference proteome</keyword>
<dbReference type="InterPro" id="IPR003718">
    <property type="entry name" value="OsmC/Ohr_fam"/>
</dbReference>
<dbReference type="PANTHER" id="PTHR39624">
    <property type="entry name" value="PROTEIN INVOLVED IN RIMO-MEDIATED BETA-METHYLTHIOLATION OF RIBOSOMAL PROTEIN S12 YCAO"/>
    <property type="match status" value="1"/>
</dbReference>
<evidence type="ECO:0000259" key="2">
    <source>
        <dbReference type="Pfam" id="PF12146"/>
    </source>
</evidence>
<sequence>MAETQKLTFPGSQGELAGRIELPADTPRAWALFAHCFTCGADIAAATRISRALAEAGVAVLRFDFTGLGHSGGEFANATFSSNIDDLVSAADHLRSQYAAPTILIGHSLGGAAVLAAAERIPETKAVATLGAPADPAHVTKLFAARKEHIEAEGEADVCLAGRTFRIKRQFLDDIAAQPQAERIANLRAALLVMHSPIDELVSVDNARQIFEAARHPKSFVAVDGAKHLLTRPGDARFVASVLAAWAARYAFDPEEPEEPADEGGVEVSESHVGSYGQRIKAGGHALTADEPAPTGADSGPSPYDLLLAALGACTSMTVRMYADRKRWPLDDVHVALRHAKIHAEDCEHCETKTGMIDHIERRITLTGTLDDEQRAKLLEIADKCPVHRTLHSEVDVETSEIRG</sequence>
<reference evidence="4" key="1">
    <citation type="journal article" date="2019" name="Int. J. Syst. Evol. Microbiol.">
        <title>The Global Catalogue of Microorganisms (GCM) 10K type strain sequencing project: providing services to taxonomists for standard genome sequencing and annotation.</title>
        <authorList>
            <consortium name="The Broad Institute Genomics Platform"/>
            <consortium name="The Broad Institute Genome Sequencing Center for Infectious Disease"/>
            <person name="Wu L."/>
            <person name="Ma J."/>
        </authorList>
    </citation>
    <scope>NUCLEOTIDE SEQUENCE [LARGE SCALE GENOMIC DNA]</scope>
    <source>
        <strain evidence="4">KCTC 32255</strain>
    </source>
</reference>
<name>A0ABW2BSK9_9PSEU</name>
<protein>
    <submittedName>
        <fullName evidence="3">Alpha/beta fold hydrolase</fullName>
    </submittedName>
</protein>
<comment type="caution">
    <text evidence="3">The sequence shown here is derived from an EMBL/GenBank/DDBJ whole genome shotgun (WGS) entry which is preliminary data.</text>
</comment>
<feature type="region of interest" description="Disordered" evidence="1">
    <location>
        <begin position="254"/>
        <end position="273"/>
    </location>
</feature>
<dbReference type="GO" id="GO:0016787">
    <property type="term" value="F:hydrolase activity"/>
    <property type="evidence" value="ECO:0007669"/>
    <property type="project" value="UniProtKB-KW"/>
</dbReference>
<dbReference type="Pfam" id="PF02566">
    <property type="entry name" value="OsmC"/>
    <property type="match status" value="1"/>
</dbReference>
<accession>A0ABW2BSK9</accession>
<dbReference type="Gene3D" id="3.30.300.20">
    <property type="match status" value="1"/>
</dbReference>
<organism evidence="3 4">
    <name type="scientific">Haloechinothrix salitolerans</name>
    <dbReference type="NCBI Taxonomy" id="926830"/>
    <lineage>
        <taxon>Bacteria</taxon>
        <taxon>Bacillati</taxon>
        <taxon>Actinomycetota</taxon>
        <taxon>Actinomycetes</taxon>
        <taxon>Pseudonocardiales</taxon>
        <taxon>Pseudonocardiaceae</taxon>
        <taxon>Haloechinothrix</taxon>
    </lineage>
</organism>
<evidence type="ECO:0000256" key="1">
    <source>
        <dbReference type="SAM" id="MobiDB-lite"/>
    </source>
</evidence>
<evidence type="ECO:0000313" key="3">
    <source>
        <dbReference type="EMBL" id="MFC6866022.1"/>
    </source>
</evidence>
<gene>
    <name evidence="3" type="ORF">ACFQGD_02565</name>
</gene>
<dbReference type="Pfam" id="PF12146">
    <property type="entry name" value="Hydrolase_4"/>
    <property type="match status" value="1"/>
</dbReference>
<dbReference type="Gene3D" id="3.40.50.1820">
    <property type="entry name" value="alpha/beta hydrolase"/>
    <property type="match status" value="1"/>
</dbReference>
<dbReference type="SUPFAM" id="SSF82784">
    <property type="entry name" value="OsmC-like"/>
    <property type="match status" value="1"/>
</dbReference>
<dbReference type="PANTHER" id="PTHR39624:SF2">
    <property type="entry name" value="OSMC-LIKE PROTEIN"/>
    <property type="match status" value="1"/>
</dbReference>
<feature type="compositionally biased region" description="Acidic residues" evidence="1">
    <location>
        <begin position="254"/>
        <end position="265"/>
    </location>
</feature>
<dbReference type="InterPro" id="IPR029058">
    <property type="entry name" value="AB_hydrolase_fold"/>
</dbReference>
<dbReference type="EMBL" id="JBHSXX010000001">
    <property type="protein sequence ID" value="MFC6866022.1"/>
    <property type="molecule type" value="Genomic_DNA"/>
</dbReference>
<dbReference type="SUPFAM" id="SSF53474">
    <property type="entry name" value="alpha/beta-Hydrolases"/>
    <property type="match status" value="1"/>
</dbReference>
<proteinExistence type="predicted"/>
<keyword evidence="3" id="KW-0378">Hydrolase</keyword>
<feature type="domain" description="Serine aminopeptidase S33" evidence="2">
    <location>
        <begin position="47"/>
        <end position="134"/>
    </location>
</feature>
<dbReference type="InterPro" id="IPR022742">
    <property type="entry name" value="Hydrolase_4"/>
</dbReference>
<dbReference type="InterPro" id="IPR036102">
    <property type="entry name" value="OsmC/Ohrsf"/>
</dbReference>
<dbReference type="RefSeq" id="WP_345406840.1">
    <property type="nucleotide sequence ID" value="NZ_BAABLA010000123.1"/>
</dbReference>
<evidence type="ECO:0000313" key="4">
    <source>
        <dbReference type="Proteomes" id="UP001596337"/>
    </source>
</evidence>
<dbReference type="Proteomes" id="UP001596337">
    <property type="component" value="Unassembled WGS sequence"/>
</dbReference>
<dbReference type="InterPro" id="IPR015946">
    <property type="entry name" value="KH_dom-like_a/b"/>
</dbReference>